<evidence type="ECO:0000313" key="3">
    <source>
        <dbReference type="Proteomes" id="UP000541636"/>
    </source>
</evidence>
<feature type="region of interest" description="Disordered" evidence="1">
    <location>
        <begin position="1"/>
        <end position="33"/>
    </location>
</feature>
<comment type="caution">
    <text evidence="2">The sequence shown here is derived from an EMBL/GenBank/DDBJ whole genome shotgun (WGS) entry which is preliminary data.</text>
</comment>
<organism evidence="2 3">
    <name type="scientific">Oleiagrimonas citrea</name>
    <dbReference type="NCBI Taxonomy" id="1665687"/>
    <lineage>
        <taxon>Bacteria</taxon>
        <taxon>Pseudomonadati</taxon>
        <taxon>Pseudomonadota</taxon>
        <taxon>Gammaproteobacteria</taxon>
        <taxon>Lysobacterales</taxon>
        <taxon>Rhodanobacteraceae</taxon>
        <taxon>Oleiagrimonas</taxon>
    </lineage>
</organism>
<accession>A0A846ZL75</accession>
<keyword evidence="3" id="KW-1185">Reference proteome</keyword>
<protein>
    <submittedName>
        <fullName evidence="2">Uncharacterized protein</fullName>
    </submittedName>
</protein>
<reference evidence="2 3" key="1">
    <citation type="journal article" date="2017" name="Int. J. Syst. Evol. Microbiol.">
        <title>Oleiagrimonas citrea sp. nov., a marine bacterium isolated from tidal flat sediment and emended description of the genus Oleiagrimonas Fang et al. 2015 and Oleiagrimonas soli.</title>
        <authorList>
            <person name="Yang S.H."/>
            <person name="Seo H.S."/>
            <person name="Seong C.N."/>
            <person name="Kwon K.K."/>
        </authorList>
    </citation>
    <scope>NUCLEOTIDE SEQUENCE [LARGE SCALE GENOMIC DNA]</scope>
    <source>
        <strain evidence="2 3">MEBiC09124</strain>
    </source>
</reference>
<dbReference type="Proteomes" id="UP000541636">
    <property type="component" value="Unassembled WGS sequence"/>
</dbReference>
<evidence type="ECO:0000313" key="2">
    <source>
        <dbReference type="EMBL" id="NKZ38427.1"/>
    </source>
</evidence>
<sequence>MTDECLADNQNGDWRDPQRRKKRSGSRTHGYVAPISPAAGRRALMVLLTGGGEMATPFSMADDDHAHPLQLLARTLEFVDPLNGQPRAWHSQRQLLPID</sequence>
<evidence type="ECO:0000256" key="1">
    <source>
        <dbReference type="SAM" id="MobiDB-lite"/>
    </source>
</evidence>
<name>A0A846ZL75_9GAMM</name>
<proteinExistence type="predicted"/>
<dbReference type="EMBL" id="JAAZQD010000002">
    <property type="protein sequence ID" value="NKZ38427.1"/>
    <property type="molecule type" value="Genomic_DNA"/>
</dbReference>
<dbReference type="AlphaFoldDB" id="A0A846ZL75"/>
<gene>
    <name evidence="2" type="ORF">HF690_05580</name>
</gene>